<dbReference type="InterPro" id="IPR003661">
    <property type="entry name" value="HisK_dim/P_dom"/>
</dbReference>
<organism evidence="9 10">
    <name type="scientific">Natrialba hulunbeirensis JCM 10989</name>
    <dbReference type="NCBI Taxonomy" id="1227493"/>
    <lineage>
        <taxon>Archaea</taxon>
        <taxon>Methanobacteriati</taxon>
        <taxon>Methanobacteriota</taxon>
        <taxon>Stenosarchaea group</taxon>
        <taxon>Halobacteria</taxon>
        <taxon>Halobacteriales</taxon>
        <taxon>Natrialbaceae</taxon>
        <taxon>Natrialba</taxon>
    </lineage>
</organism>
<comment type="caution">
    <text evidence="9">The sequence shown here is derived from an EMBL/GenBank/DDBJ whole genome shotgun (WGS) entry which is preliminary data.</text>
</comment>
<reference evidence="9 10" key="1">
    <citation type="journal article" date="2014" name="PLoS Genet.">
        <title>Phylogenetically driven sequencing of extremely halophilic archaea reveals strategies for static and dynamic osmo-response.</title>
        <authorList>
            <person name="Becker E.A."/>
            <person name="Seitzer P.M."/>
            <person name="Tritt A."/>
            <person name="Larsen D."/>
            <person name="Krusor M."/>
            <person name="Yao A.I."/>
            <person name="Wu D."/>
            <person name="Madern D."/>
            <person name="Eisen J.A."/>
            <person name="Darling A.E."/>
            <person name="Facciotti M.T."/>
        </authorList>
    </citation>
    <scope>NUCLEOTIDE SEQUENCE [LARGE SCALE GENOMIC DNA]</scope>
    <source>
        <strain evidence="9 10">JCM 10989</strain>
    </source>
</reference>
<dbReference type="InterPro" id="IPR001610">
    <property type="entry name" value="PAC"/>
</dbReference>
<keyword evidence="3" id="KW-0597">Phosphoprotein</keyword>
<dbReference type="PROSITE" id="PS50113">
    <property type="entry name" value="PAC"/>
    <property type="match status" value="3"/>
</dbReference>
<dbReference type="Pfam" id="PF13426">
    <property type="entry name" value="PAS_9"/>
    <property type="match status" value="1"/>
</dbReference>
<feature type="domain" description="PAC" evidence="8">
    <location>
        <begin position="231"/>
        <end position="283"/>
    </location>
</feature>
<evidence type="ECO:0000256" key="5">
    <source>
        <dbReference type="ARBA" id="ARBA00022777"/>
    </source>
</evidence>
<proteinExistence type="predicted"/>
<evidence type="ECO:0000259" key="6">
    <source>
        <dbReference type="PROSITE" id="PS50109"/>
    </source>
</evidence>
<dbReference type="CDD" id="cd00130">
    <property type="entry name" value="PAS"/>
    <property type="match status" value="3"/>
</dbReference>
<evidence type="ECO:0000259" key="7">
    <source>
        <dbReference type="PROSITE" id="PS50112"/>
    </source>
</evidence>
<feature type="domain" description="PAS" evidence="7">
    <location>
        <begin position="406"/>
        <end position="476"/>
    </location>
</feature>
<protein>
    <recommendedName>
        <fullName evidence="2">histidine kinase</fullName>
        <ecNumber evidence="2">2.7.13.3</ecNumber>
    </recommendedName>
</protein>
<dbReference type="Gene3D" id="1.10.287.130">
    <property type="match status" value="1"/>
</dbReference>
<sequence length="750" mass="83226">MVRTTQYVLMTDGSESTSAGFWAETADDVALDRFRTFVDAIDDGLVQLDSAAQFVAVNDVIVDWTGYSRDELLGAHVSLILPESGVEPIESAIREHHAAGDTDLPPLEFPIETAAGDTLGCEARGNLLVTDGEYQGFVGVVRETTDTEVAPTEREQQLTQYETIIETIEDGIYVLDDEYRFVTVNQAYVDLTGYSREELLGSHCSLVVEDSVSSTAAEASRALTDAAANAATIEAAVLRKDGTRVPAESRFSPIVSSDGTYDGTVGVVRDVSERKAREQELRQYETIVETVQDGIYVVDEEGIFTMVNESYAAMLDYAPEELLGSHVSMIVDDDVHQHAQEIEAQLAQDEADDTSVEATVQRADGTPVPTEATFALLPSDSDGRERVGVVRDITERNERERALEESEQRYRTLIDHFPGAVGLYDEAFEYTVAGGELLADLGVSQEEIVGATIYDRYPDDLVEQIEPYFQAVFDGESNTFEEHHLGRDLWAHTLPVRNSEGEIVAGMLMVQDITERKDYQREIEASNERLEQFAYAASHDLQEPLRMIVSYLQLIERRYHDELDADGREFIDFAVDGAQRMQDMINGLLNYSRVQTRGSAFEPVDLETVLENVRDDLQVTIDERGAEITADPLPRVTGDPGQLRQVFQNLLSNAITYSGEDSPRIQISADTNDEECVISVRDEGIGIDVESQDRIFEVFQRLHNHEEHAGAGIGLALCQRIVERHDGEIWVESEPGEGATFTFTVPVASE</sequence>
<dbReference type="InterPro" id="IPR035965">
    <property type="entry name" value="PAS-like_dom_sf"/>
</dbReference>
<dbReference type="SMART" id="SM00387">
    <property type="entry name" value="HATPase_c"/>
    <property type="match status" value="1"/>
</dbReference>
<dbReference type="PANTHER" id="PTHR43304:SF1">
    <property type="entry name" value="PAC DOMAIN-CONTAINING PROTEIN"/>
    <property type="match status" value="1"/>
</dbReference>
<feature type="domain" description="PAC" evidence="8">
    <location>
        <begin position="354"/>
        <end position="405"/>
    </location>
</feature>
<evidence type="ECO:0000256" key="4">
    <source>
        <dbReference type="ARBA" id="ARBA00022679"/>
    </source>
</evidence>
<accession>L9ZRL4</accession>
<dbReference type="InterPro" id="IPR036097">
    <property type="entry name" value="HisK_dim/P_sf"/>
</dbReference>
<dbReference type="SUPFAM" id="SSF55785">
    <property type="entry name" value="PYP-like sensor domain (PAS domain)"/>
    <property type="match status" value="4"/>
</dbReference>
<dbReference type="PANTHER" id="PTHR43304">
    <property type="entry name" value="PHYTOCHROME-LIKE PROTEIN CPH1"/>
    <property type="match status" value="1"/>
</dbReference>
<dbReference type="CDD" id="cd00082">
    <property type="entry name" value="HisKA"/>
    <property type="match status" value="1"/>
</dbReference>
<keyword evidence="4" id="KW-0808">Transferase</keyword>
<dbReference type="EMBL" id="AOIM01000038">
    <property type="protein sequence ID" value="ELY88726.1"/>
    <property type="molecule type" value="Genomic_DNA"/>
</dbReference>
<dbReference type="AlphaFoldDB" id="L9ZRL4"/>
<name>L9ZRL4_9EURY</name>
<dbReference type="Gene3D" id="3.30.450.20">
    <property type="entry name" value="PAS domain"/>
    <property type="match status" value="4"/>
</dbReference>
<evidence type="ECO:0000259" key="8">
    <source>
        <dbReference type="PROSITE" id="PS50113"/>
    </source>
</evidence>
<evidence type="ECO:0000313" key="10">
    <source>
        <dbReference type="Proteomes" id="UP000011519"/>
    </source>
</evidence>
<dbReference type="FunFam" id="3.30.565.10:FF:000006">
    <property type="entry name" value="Sensor histidine kinase WalK"/>
    <property type="match status" value="1"/>
</dbReference>
<dbReference type="SUPFAM" id="SSF55874">
    <property type="entry name" value="ATPase domain of HSP90 chaperone/DNA topoisomerase II/histidine kinase"/>
    <property type="match status" value="1"/>
</dbReference>
<dbReference type="Pfam" id="PF08448">
    <property type="entry name" value="PAS_4"/>
    <property type="match status" value="3"/>
</dbReference>
<dbReference type="STRING" id="1227493.C483_15362"/>
<comment type="catalytic activity">
    <reaction evidence="1">
        <text>ATP + protein L-histidine = ADP + protein N-phospho-L-histidine.</text>
        <dbReference type="EC" id="2.7.13.3"/>
    </reaction>
</comment>
<feature type="domain" description="PAS" evidence="7">
    <location>
        <begin position="157"/>
        <end position="226"/>
    </location>
</feature>
<dbReference type="SMART" id="SM00091">
    <property type="entry name" value="PAS"/>
    <property type="match status" value="4"/>
</dbReference>
<evidence type="ECO:0000256" key="3">
    <source>
        <dbReference type="ARBA" id="ARBA00022553"/>
    </source>
</evidence>
<dbReference type="SUPFAM" id="SSF47384">
    <property type="entry name" value="Homodimeric domain of signal transducing histidine kinase"/>
    <property type="match status" value="1"/>
</dbReference>
<dbReference type="InterPro" id="IPR003594">
    <property type="entry name" value="HATPase_dom"/>
</dbReference>
<dbReference type="PROSITE" id="PS50112">
    <property type="entry name" value="PAS"/>
    <property type="match status" value="4"/>
</dbReference>
<keyword evidence="10" id="KW-1185">Reference proteome</keyword>
<gene>
    <name evidence="9" type="ORF">C483_15362</name>
</gene>
<evidence type="ECO:0000256" key="2">
    <source>
        <dbReference type="ARBA" id="ARBA00012438"/>
    </source>
</evidence>
<dbReference type="Pfam" id="PF00512">
    <property type="entry name" value="HisKA"/>
    <property type="match status" value="1"/>
</dbReference>
<dbReference type="PRINTS" id="PR00344">
    <property type="entry name" value="BCTRLSENSOR"/>
</dbReference>
<feature type="domain" description="PAS" evidence="7">
    <location>
        <begin position="30"/>
        <end position="84"/>
    </location>
</feature>
<dbReference type="InterPro" id="IPR005467">
    <property type="entry name" value="His_kinase_dom"/>
</dbReference>
<dbReference type="GO" id="GO:0000155">
    <property type="term" value="F:phosphorelay sensor kinase activity"/>
    <property type="evidence" value="ECO:0007669"/>
    <property type="project" value="InterPro"/>
</dbReference>
<evidence type="ECO:0000256" key="1">
    <source>
        <dbReference type="ARBA" id="ARBA00000085"/>
    </source>
</evidence>
<dbReference type="InterPro" id="IPR052162">
    <property type="entry name" value="Sensor_kinase/Photoreceptor"/>
</dbReference>
<dbReference type="NCBIfam" id="TIGR00229">
    <property type="entry name" value="sensory_box"/>
    <property type="match status" value="4"/>
</dbReference>
<dbReference type="PROSITE" id="PS50109">
    <property type="entry name" value="HIS_KIN"/>
    <property type="match status" value="1"/>
</dbReference>
<feature type="domain" description="PAS" evidence="7">
    <location>
        <begin position="280"/>
        <end position="349"/>
    </location>
</feature>
<evidence type="ECO:0000313" key="9">
    <source>
        <dbReference type="EMBL" id="ELY88726.1"/>
    </source>
</evidence>
<dbReference type="InterPro" id="IPR000014">
    <property type="entry name" value="PAS"/>
</dbReference>
<dbReference type="InterPro" id="IPR000700">
    <property type="entry name" value="PAS-assoc_C"/>
</dbReference>
<dbReference type="SMART" id="SM00388">
    <property type="entry name" value="HisKA"/>
    <property type="match status" value="1"/>
</dbReference>
<dbReference type="Proteomes" id="UP000011519">
    <property type="component" value="Unassembled WGS sequence"/>
</dbReference>
<dbReference type="PATRIC" id="fig|1227493.4.peg.3088"/>
<dbReference type="EC" id="2.7.13.3" evidence="2"/>
<dbReference type="Gene3D" id="3.30.565.10">
    <property type="entry name" value="Histidine kinase-like ATPase, C-terminal domain"/>
    <property type="match status" value="1"/>
</dbReference>
<dbReference type="InterPro" id="IPR013656">
    <property type="entry name" value="PAS_4"/>
</dbReference>
<dbReference type="SMART" id="SM00086">
    <property type="entry name" value="PAC"/>
    <property type="match status" value="4"/>
</dbReference>
<dbReference type="InterPro" id="IPR036890">
    <property type="entry name" value="HATPase_C_sf"/>
</dbReference>
<keyword evidence="5 9" id="KW-0418">Kinase</keyword>
<dbReference type="InterPro" id="IPR004358">
    <property type="entry name" value="Sig_transdc_His_kin-like_C"/>
</dbReference>
<feature type="domain" description="Histidine kinase" evidence="6">
    <location>
        <begin position="536"/>
        <end position="749"/>
    </location>
</feature>
<feature type="domain" description="PAC" evidence="8">
    <location>
        <begin position="473"/>
        <end position="525"/>
    </location>
</feature>
<dbReference type="Pfam" id="PF02518">
    <property type="entry name" value="HATPase_c"/>
    <property type="match status" value="1"/>
</dbReference>